<reference evidence="1 2" key="1">
    <citation type="submission" date="2019-10" db="EMBL/GenBank/DDBJ databases">
        <title>Dictyobacter vulcani sp. nov., within the class Ktedonobacteria, isolated from soil of volcanic Mt. Zao.</title>
        <authorList>
            <person name="Zheng Y."/>
            <person name="Wang C.M."/>
            <person name="Sakai Y."/>
            <person name="Abe K."/>
            <person name="Yokota A."/>
            <person name="Yabe S."/>
        </authorList>
    </citation>
    <scope>NUCLEOTIDE SEQUENCE [LARGE SCALE GENOMIC DNA]</scope>
    <source>
        <strain evidence="1 2">W12</strain>
    </source>
</reference>
<proteinExistence type="predicted"/>
<organism evidence="1 2">
    <name type="scientific">Dictyobacter vulcani</name>
    <dbReference type="NCBI Taxonomy" id="2607529"/>
    <lineage>
        <taxon>Bacteria</taxon>
        <taxon>Bacillati</taxon>
        <taxon>Chloroflexota</taxon>
        <taxon>Ktedonobacteria</taxon>
        <taxon>Ktedonobacterales</taxon>
        <taxon>Dictyobacteraceae</taxon>
        <taxon>Dictyobacter</taxon>
    </lineage>
</organism>
<gene>
    <name evidence="1" type="ORF">KDW_10630</name>
</gene>
<dbReference type="AlphaFoldDB" id="A0A5J4KL04"/>
<comment type="caution">
    <text evidence="1">The sequence shown here is derived from an EMBL/GenBank/DDBJ whole genome shotgun (WGS) entry which is preliminary data.</text>
</comment>
<keyword evidence="2" id="KW-1185">Reference proteome</keyword>
<dbReference type="Proteomes" id="UP000326912">
    <property type="component" value="Unassembled WGS sequence"/>
</dbReference>
<protein>
    <recommendedName>
        <fullName evidence="3">DUF4388 domain-containing protein</fullName>
    </recommendedName>
</protein>
<sequence length="197" mass="21655">MNSLQLDGAIIVNRLHTTGFNGLLEAEIPVAKMHNIASVKASGKIEITFNKGQIVACQLWIGLNQGSIALDQITNILNRAGTLEWRTAMMSPRNTDQIARVYLSSQTGPLSIPPSPSSAETAPAIPAVMPLTSSAIVYRIRETELNQFQDASKRKVYQLIDGQRTIERIALLSRLSTETTMYIIQQMRAQGIVSFSQ</sequence>
<accession>A0A5J4KL04</accession>
<dbReference type="EMBL" id="BKZW01000001">
    <property type="protein sequence ID" value="GER86901.1"/>
    <property type="molecule type" value="Genomic_DNA"/>
</dbReference>
<name>A0A5J4KL04_9CHLR</name>
<dbReference type="RefSeq" id="WP_151754958.1">
    <property type="nucleotide sequence ID" value="NZ_BKZW01000001.1"/>
</dbReference>
<evidence type="ECO:0000313" key="1">
    <source>
        <dbReference type="EMBL" id="GER86901.1"/>
    </source>
</evidence>
<evidence type="ECO:0000313" key="2">
    <source>
        <dbReference type="Proteomes" id="UP000326912"/>
    </source>
</evidence>
<evidence type="ECO:0008006" key="3">
    <source>
        <dbReference type="Google" id="ProtNLM"/>
    </source>
</evidence>